<protein>
    <submittedName>
        <fullName evidence="3">Uncharacterized protein</fullName>
    </submittedName>
</protein>
<keyword evidence="2" id="KW-0812">Transmembrane</keyword>
<dbReference type="Proteomes" id="UP000237347">
    <property type="component" value="Unassembled WGS sequence"/>
</dbReference>
<sequence>MELYEPAQRRKDEEESSPLSEPTGNGESSLPPSREKENEAELERERDRYSETEKMKQTTKLNVIRSGIVVIGALAFGYLNFQLGFKPFLEQAQETLQKSDSDPSQQN</sequence>
<reference evidence="3 4" key="1">
    <citation type="journal article" date="2018" name="Sci. Data">
        <title>The draft genome sequence of cork oak.</title>
        <authorList>
            <person name="Ramos A.M."/>
            <person name="Usie A."/>
            <person name="Barbosa P."/>
            <person name="Barros P.M."/>
            <person name="Capote T."/>
            <person name="Chaves I."/>
            <person name="Simoes F."/>
            <person name="Abreu I."/>
            <person name="Carrasquinho I."/>
            <person name="Faro C."/>
            <person name="Guimaraes J.B."/>
            <person name="Mendonca D."/>
            <person name="Nobrega F."/>
            <person name="Rodrigues L."/>
            <person name="Saibo N.J.M."/>
            <person name="Varela M.C."/>
            <person name="Egas C."/>
            <person name="Matos J."/>
            <person name="Miguel C.M."/>
            <person name="Oliveira M.M."/>
            <person name="Ricardo C.P."/>
            <person name="Goncalves S."/>
        </authorList>
    </citation>
    <scope>NUCLEOTIDE SEQUENCE [LARGE SCALE GENOMIC DNA]</scope>
    <source>
        <strain evidence="4">cv. HL8</strain>
    </source>
</reference>
<feature type="compositionally biased region" description="Basic and acidic residues" evidence="1">
    <location>
        <begin position="33"/>
        <end position="55"/>
    </location>
</feature>
<organism evidence="3 4">
    <name type="scientific">Quercus suber</name>
    <name type="common">Cork oak</name>
    <dbReference type="NCBI Taxonomy" id="58331"/>
    <lineage>
        <taxon>Eukaryota</taxon>
        <taxon>Viridiplantae</taxon>
        <taxon>Streptophyta</taxon>
        <taxon>Embryophyta</taxon>
        <taxon>Tracheophyta</taxon>
        <taxon>Spermatophyta</taxon>
        <taxon>Magnoliopsida</taxon>
        <taxon>eudicotyledons</taxon>
        <taxon>Gunneridae</taxon>
        <taxon>Pentapetalae</taxon>
        <taxon>rosids</taxon>
        <taxon>fabids</taxon>
        <taxon>Fagales</taxon>
        <taxon>Fagaceae</taxon>
        <taxon>Quercus</taxon>
    </lineage>
</organism>
<comment type="caution">
    <text evidence="3">The sequence shown here is derived from an EMBL/GenBank/DDBJ whole genome shotgun (WGS) entry which is preliminary data.</text>
</comment>
<name>A0AAW0ITQ8_QUESU</name>
<dbReference type="PANTHER" id="PTHR33982:SF4">
    <property type="entry name" value="TRANSMEMBRANE PROTEIN"/>
    <property type="match status" value="1"/>
</dbReference>
<keyword evidence="4" id="KW-1185">Reference proteome</keyword>
<proteinExistence type="predicted"/>
<evidence type="ECO:0000256" key="2">
    <source>
        <dbReference type="SAM" id="Phobius"/>
    </source>
</evidence>
<dbReference type="EMBL" id="PKMF04000864">
    <property type="protein sequence ID" value="KAK7817725.1"/>
    <property type="molecule type" value="Genomic_DNA"/>
</dbReference>
<feature type="region of interest" description="Disordered" evidence="1">
    <location>
        <begin position="1"/>
        <end position="55"/>
    </location>
</feature>
<evidence type="ECO:0000313" key="4">
    <source>
        <dbReference type="Proteomes" id="UP000237347"/>
    </source>
</evidence>
<feature type="compositionally biased region" description="Polar residues" evidence="1">
    <location>
        <begin position="17"/>
        <end position="31"/>
    </location>
</feature>
<evidence type="ECO:0000256" key="1">
    <source>
        <dbReference type="SAM" id="MobiDB-lite"/>
    </source>
</evidence>
<dbReference type="AlphaFoldDB" id="A0AAW0ITQ8"/>
<dbReference type="InterPro" id="IPR038944">
    <property type="entry name" value="OEP7-like"/>
</dbReference>
<keyword evidence="2" id="KW-1133">Transmembrane helix</keyword>
<dbReference type="PANTHER" id="PTHR33982">
    <property type="entry name" value="OUTER ENVELOPE MEMBRANE PROTEIN 7-RELATED"/>
    <property type="match status" value="1"/>
</dbReference>
<accession>A0AAW0ITQ8</accession>
<feature type="transmembrane region" description="Helical" evidence="2">
    <location>
        <begin position="63"/>
        <end position="81"/>
    </location>
</feature>
<gene>
    <name evidence="3" type="ORF">CFP56_042436</name>
</gene>
<keyword evidence="2" id="KW-0472">Membrane</keyword>
<evidence type="ECO:0000313" key="3">
    <source>
        <dbReference type="EMBL" id="KAK7817725.1"/>
    </source>
</evidence>